<name>U9THA0_RHIID</name>
<reference evidence="2" key="1">
    <citation type="submission" date="2013-07" db="EMBL/GenBank/DDBJ databases">
        <title>The genome of an arbuscular mycorrhizal fungus provides insights into the evolution of the oldest plant symbiosis.</title>
        <authorList>
            <consortium name="DOE Joint Genome Institute"/>
            <person name="Tisserant E."/>
            <person name="Malbreil M."/>
            <person name="Kuo A."/>
            <person name="Kohler A."/>
            <person name="Symeonidi A."/>
            <person name="Balestrini R."/>
            <person name="Charron P."/>
            <person name="Duensing N."/>
            <person name="Frei-dit-Frey N."/>
            <person name="Gianinazzi-Pearson V."/>
            <person name="Gilbert B."/>
            <person name="Handa Y."/>
            <person name="Hijri M."/>
            <person name="Kaul R."/>
            <person name="Kawaguchi M."/>
            <person name="Krajinski F."/>
            <person name="Lammers P."/>
            <person name="Lapierre D."/>
            <person name="Masclaux F.G."/>
            <person name="Murat C."/>
            <person name="Morin E."/>
            <person name="Ndikumana S."/>
            <person name="Pagni M."/>
            <person name="Petitpierre D."/>
            <person name="Requena N."/>
            <person name="Rosikiewicz P."/>
            <person name="Riley R."/>
            <person name="Saito K."/>
            <person name="San Clemente H."/>
            <person name="Shapiro H."/>
            <person name="van Tuinen D."/>
            <person name="Becard G."/>
            <person name="Bonfante P."/>
            <person name="Paszkowski U."/>
            <person name="Shachar-Hill Y."/>
            <person name="Young J.P."/>
            <person name="Sanders I.R."/>
            <person name="Henrissat B."/>
            <person name="Rensing S.A."/>
            <person name="Grigoriev I.V."/>
            <person name="Corradi N."/>
            <person name="Roux C."/>
            <person name="Martin F."/>
        </authorList>
    </citation>
    <scope>NUCLEOTIDE SEQUENCE</scope>
    <source>
        <strain evidence="2">DAOM 197198</strain>
    </source>
</reference>
<accession>U9THA0</accession>
<dbReference type="AlphaFoldDB" id="U9THA0"/>
<feature type="region of interest" description="Disordered" evidence="1">
    <location>
        <begin position="21"/>
        <end position="44"/>
    </location>
</feature>
<proteinExistence type="predicted"/>
<evidence type="ECO:0000313" key="2">
    <source>
        <dbReference type="EMBL" id="ESA07495.1"/>
    </source>
</evidence>
<sequence length="161" mass="18235">MVLEFCRIKVLLHVQINDDPNEPAVDDIEVDGNDSDEEDDTPQETYELRTDRMLLAEMMSNRQTRSLDDFSAHILAAVPSSSNSYMYPGLTKVCYDILKLKRQKASSSKQLVTQVGNNSASIDIRTLNVKQRLIRESVESRCISKITNQSIEPLRNIIMGT</sequence>
<dbReference type="HOGENOM" id="CLU_1644623_0_0_1"/>
<feature type="compositionally biased region" description="Acidic residues" evidence="1">
    <location>
        <begin position="21"/>
        <end position="42"/>
    </location>
</feature>
<gene>
    <name evidence="2" type="ORF">GLOINDRAFT_32811</name>
</gene>
<evidence type="ECO:0000256" key="1">
    <source>
        <dbReference type="SAM" id="MobiDB-lite"/>
    </source>
</evidence>
<dbReference type="EMBL" id="KI290265">
    <property type="protein sequence ID" value="ESA07495.1"/>
    <property type="molecule type" value="Genomic_DNA"/>
</dbReference>
<protein>
    <submittedName>
        <fullName evidence="2">Uncharacterized protein</fullName>
    </submittedName>
</protein>
<dbReference type="VEuPathDB" id="FungiDB:RhiirFUN_022230"/>
<organism evidence="2">
    <name type="scientific">Rhizophagus irregularis (strain DAOM 181602 / DAOM 197198 / MUCL 43194)</name>
    <name type="common">Arbuscular mycorrhizal fungus</name>
    <name type="synonym">Glomus intraradices</name>
    <dbReference type="NCBI Taxonomy" id="747089"/>
    <lineage>
        <taxon>Eukaryota</taxon>
        <taxon>Fungi</taxon>
        <taxon>Fungi incertae sedis</taxon>
        <taxon>Mucoromycota</taxon>
        <taxon>Glomeromycotina</taxon>
        <taxon>Glomeromycetes</taxon>
        <taxon>Glomerales</taxon>
        <taxon>Glomeraceae</taxon>
        <taxon>Rhizophagus</taxon>
    </lineage>
</organism>